<dbReference type="Gene3D" id="3.30.40.10">
    <property type="entry name" value="Zinc/RING finger domain, C3HC4 (zinc finger)"/>
    <property type="match status" value="2"/>
</dbReference>
<feature type="compositionally biased region" description="Acidic residues" evidence="5">
    <location>
        <begin position="575"/>
        <end position="584"/>
    </location>
</feature>
<feature type="compositionally biased region" description="Pro residues" evidence="5">
    <location>
        <begin position="161"/>
        <end position="171"/>
    </location>
</feature>
<feature type="compositionally biased region" description="Low complexity" evidence="5">
    <location>
        <begin position="389"/>
        <end position="413"/>
    </location>
</feature>
<feature type="compositionally biased region" description="Basic and acidic residues" evidence="5">
    <location>
        <begin position="747"/>
        <end position="771"/>
    </location>
</feature>
<dbReference type="Pfam" id="PF00628">
    <property type="entry name" value="PHD"/>
    <property type="match status" value="1"/>
</dbReference>
<dbReference type="InterPro" id="IPR011011">
    <property type="entry name" value="Znf_FYVE_PHD"/>
</dbReference>
<evidence type="ECO:0000256" key="4">
    <source>
        <dbReference type="PROSITE-ProRule" id="PRU00146"/>
    </source>
</evidence>
<feature type="compositionally biased region" description="Polar residues" evidence="5">
    <location>
        <begin position="435"/>
        <end position="450"/>
    </location>
</feature>
<dbReference type="GO" id="GO:0006357">
    <property type="term" value="P:regulation of transcription by RNA polymerase II"/>
    <property type="evidence" value="ECO:0007669"/>
    <property type="project" value="TreeGrafter"/>
</dbReference>
<evidence type="ECO:0000256" key="2">
    <source>
        <dbReference type="ARBA" id="ARBA00022771"/>
    </source>
</evidence>
<keyword evidence="1" id="KW-0479">Metal-binding</keyword>
<dbReference type="InterPro" id="IPR001965">
    <property type="entry name" value="Znf_PHD"/>
</dbReference>
<feature type="region of interest" description="Disordered" evidence="5">
    <location>
        <begin position="340"/>
        <end position="489"/>
    </location>
</feature>
<dbReference type="PANTHER" id="PTHR47636:SF1">
    <property type="entry name" value="TRANSCRIPTIONAL REGULATORY PROTEIN RCO1"/>
    <property type="match status" value="1"/>
</dbReference>
<dbReference type="PROSITE" id="PS50016">
    <property type="entry name" value="ZF_PHD_2"/>
    <property type="match status" value="1"/>
</dbReference>
<feature type="compositionally biased region" description="Polar residues" evidence="5">
    <location>
        <begin position="342"/>
        <end position="372"/>
    </location>
</feature>
<keyword evidence="2 4" id="KW-0863">Zinc-finger</keyword>
<evidence type="ECO:0000313" key="8">
    <source>
        <dbReference type="Proteomes" id="UP000800041"/>
    </source>
</evidence>
<feature type="region of interest" description="Disordered" evidence="5">
    <location>
        <begin position="1"/>
        <end position="48"/>
    </location>
</feature>
<dbReference type="Pfam" id="PF22908">
    <property type="entry name" value="PHD_NSD"/>
    <property type="match status" value="1"/>
</dbReference>
<feature type="region of interest" description="Disordered" evidence="5">
    <location>
        <begin position="279"/>
        <end position="303"/>
    </location>
</feature>
<accession>A0A6G1GUD6</accession>
<dbReference type="PROSITE" id="PS01359">
    <property type="entry name" value="ZF_PHD_1"/>
    <property type="match status" value="1"/>
</dbReference>
<dbReference type="GO" id="GO:0032221">
    <property type="term" value="C:Rpd3S complex"/>
    <property type="evidence" value="ECO:0007669"/>
    <property type="project" value="TreeGrafter"/>
</dbReference>
<feature type="compositionally biased region" description="Basic and acidic residues" evidence="5">
    <location>
        <begin position="519"/>
        <end position="536"/>
    </location>
</feature>
<evidence type="ECO:0000313" key="7">
    <source>
        <dbReference type="EMBL" id="KAF1984369.1"/>
    </source>
</evidence>
<dbReference type="GO" id="GO:0008270">
    <property type="term" value="F:zinc ion binding"/>
    <property type="evidence" value="ECO:0007669"/>
    <property type="project" value="UniProtKB-KW"/>
</dbReference>
<dbReference type="EMBL" id="ML977168">
    <property type="protein sequence ID" value="KAF1984369.1"/>
    <property type="molecule type" value="Genomic_DNA"/>
</dbReference>
<evidence type="ECO:0000256" key="5">
    <source>
        <dbReference type="SAM" id="MobiDB-lite"/>
    </source>
</evidence>
<dbReference type="OrthoDB" id="5876363at2759"/>
<organism evidence="7 8">
    <name type="scientific">Aulographum hederae CBS 113979</name>
    <dbReference type="NCBI Taxonomy" id="1176131"/>
    <lineage>
        <taxon>Eukaryota</taxon>
        <taxon>Fungi</taxon>
        <taxon>Dikarya</taxon>
        <taxon>Ascomycota</taxon>
        <taxon>Pezizomycotina</taxon>
        <taxon>Dothideomycetes</taxon>
        <taxon>Pleosporomycetidae</taxon>
        <taxon>Aulographales</taxon>
        <taxon>Aulographaceae</taxon>
    </lineage>
</organism>
<dbReference type="AlphaFoldDB" id="A0A6G1GUD6"/>
<dbReference type="SMART" id="SM00249">
    <property type="entry name" value="PHD"/>
    <property type="match status" value="2"/>
</dbReference>
<keyword evidence="3" id="KW-0862">Zinc</keyword>
<evidence type="ECO:0000259" key="6">
    <source>
        <dbReference type="PROSITE" id="PS50016"/>
    </source>
</evidence>
<feature type="region of interest" description="Disordered" evidence="5">
    <location>
        <begin position="733"/>
        <end position="780"/>
    </location>
</feature>
<name>A0A6G1GUD6_9PEZI</name>
<protein>
    <recommendedName>
        <fullName evidence="6">PHD-type domain-containing protein</fullName>
    </recommendedName>
</protein>
<dbReference type="InterPro" id="IPR019786">
    <property type="entry name" value="Zinc_finger_PHD-type_CS"/>
</dbReference>
<keyword evidence="8" id="KW-1185">Reference proteome</keyword>
<feature type="compositionally biased region" description="Polar residues" evidence="5">
    <location>
        <begin position="200"/>
        <end position="210"/>
    </location>
</feature>
<dbReference type="InterPro" id="IPR019787">
    <property type="entry name" value="Znf_PHD-finger"/>
</dbReference>
<feature type="region of interest" description="Disordered" evidence="5">
    <location>
        <begin position="519"/>
        <end position="632"/>
    </location>
</feature>
<feature type="domain" description="PHD-type" evidence="6">
    <location>
        <begin position="634"/>
        <end position="682"/>
    </location>
</feature>
<dbReference type="SUPFAM" id="SSF57903">
    <property type="entry name" value="FYVE/PHD zinc finger"/>
    <property type="match status" value="2"/>
</dbReference>
<dbReference type="PANTHER" id="PTHR47636">
    <property type="entry name" value="TRANSCRIPTIONAL REGULATORY PROTEIN RCO1"/>
    <property type="match status" value="1"/>
</dbReference>
<dbReference type="InterPro" id="IPR055198">
    <property type="entry name" value="NSD_PHD"/>
</dbReference>
<proteinExistence type="predicted"/>
<reference evidence="7" key="1">
    <citation type="journal article" date="2020" name="Stud. Mycol.">
        <title>101 Dothideomycetes genomes: a test case for predicting lifestyles and emergence of pathogens.</title>
        <authorList>
            <person name="Haridas S."/>
            <person name="Albert R."/>
            <person name="Binder M."/>
            <person name="Bloem J."/>
            <person name="Labutti K."/>
            <person name="Salamov A."/>
            <person name="Andreopoulos B."/>
            <person name="Baker S."/>
            <person name="Barry K."/>
            <person name="Bills G."/>
            <person name="Bluhm B."/>
            <person name="Cannon C."/>
            <person name="Castanera R."/>
            <person name="Culley D."/>
            <person name="Daum C."/>
            <person name="Ezra D."/>
            <person name="Gonzalez J."/>
            <person name="Henrissat B."/>
            <person name="Kuo A."/>
            <person name="Liang C."/>
            <person name="Lipzen A."/>
            <person name="Lutzoni F."/>
            <person name="Magnuson J."/>
            <person name="Mondo S."/>
            <person name="Nolan M."/>
            <person name="Ohm R."/>
            <person name="Pangilinan J."/>
            <person name="Park H.-J."/>
            <person name="Ramirez L."/>
            <person name="Alfaro M."/>
            <person name="Sun H."/>
            <person name="Tritt A."/>
            <person name="Yoshinaga Y."/>
            <person name="Zwiers L.-H."/>
            <person name="Turgeon B."/>
            <person name="Goodwin S."/>
            <person name="Spatafora J."/>
            <person name="Crous P."/>
            <person name="Grigoriev I."/>
        </authorList>
    </citation>
    <scope>NUCLEOTIDE SEQUENCE</scope>
    <source>
        <strain evidence="7">CBS 113979</strain>
    </source>
</reference>
<feature type="region of interest" description="Disordered" evidence="5">
    <location>
        <begin position="85"/>
        <end position="210"/>
    </location>
</feature>
<feature type="compositionally biased region" description="Basic residues" evidence="5">
    <location>
        <begin position="1"/>
        <end position="12"/>
    </location>
</feature>
<dbReference type="Proteomes" id="UP000800041">
    <property type="component" value="Unassembled WGS sequence"/>
</dbReference>
<evidence type="ECO:0000256" key="1">
    <source>
        <dbReference type="ARBA" id="ARBA00022723"/>
    </source>
</evidence>
<feature type="compositionally biased region" description="Basic and acidic residues" evidence="5">
    <location>
        <begin position="451"/>
        <end position="462"/>
    </location>
</feature>
<dbReference type="InterPro" id="IPR052819">
    <property type="entry name" value="Chromatin_regulatory_protein"/>
</dbReference>
<evidence type="ECO:0000256" key="3">
    <source>
        <dbReference type="ARBA" id="ARBA00022833"/>
    </source>
</evidence>
<feature type="compositionally biased region" description="Low complexity" evidence="5">
    <location>
        <begin position="175"/>
        <end position="193"/>
    </location>
</feature>
<sequence>MLSRRATARKSSRTSSPFVRHADSPAVQSEARKEMGPSDTWVEPPLRVPVPSFEDHGFERGGVLEHMAPLGVPPSSKLKARIENELKRKTNGGRISVVQSVEREEEDETSDSPFAAEPEASERVRVEQDPLPSLPVNKEEARDDDYLPNGTGTKSSSRAPKPQPHSHPNPPRNGSTVNSSRRASSTTTPVTTPKMHTNKNKMGTPTNKSEWESTIKSVIGFAEKKNNPSLGYAVKHLYIESATDPRIANILKSIIQQTADDNTVREFQHLVKRAKKFVKGTDNAPTPAPRQGGSHSQPPIVPPAASIRTQQANTTMPSTMTTSANNGTIAFRPTIAAPFASSHPSSESTPLQNSLSSIPFSSDTKQSATNGMPTIAHPTFKPINAVSKSAQSEAASRSHRSSSIASSSSSLSSVDEERLEEGRQALEQQKIDAPQQPTEDSSTMPVTTRGSKPDDGKKKERNLSLYPDPSLLTKKKGRNAHDSESSDQRIAAAEDALIDMHSVSLGDHHMRDRAVFGKKMKPDERSSRARAREAKDVIPPVVGPLRDPRVANHPGPTTGRVTRKAKRALSQIEGEQTETQEDSNGEGGPVEPPRKKAKRSKNADTTPVNRTGALTAGNPRETEEPSDAAMDNNDDFCSSCGGRGTLVCCDSCKCSFHLLCLQPPREENFPGELWACDNCTQHVPARAAKDDGLFGALDANIKGINPRAFKLPQDIRDYYKYVSTAPSGEYVGRANRRDIVQVGTRPRNADKDKDKSKDQGKGKGKSKDKNQAGDVEDETPDDYVDYQDIYKTQNSKGVLLTCAFCKATANPEQGGTYRCDVPECGLLWHRDCAGESHIWRVTNKRSRWICPRHASNALDGCFHVSWEKCGHLMPPGKKMWRQWRKPKVETSAPVRQVLIPNNNGNIDVMLEPESSFSTTTLLDENHKWSSMTVPEKGVYLDFIRQSKQKQQMAAYNRSFDQYEQCRTAYQNAGNAGTLGAVTGGNFVNRDPMEIDAASSLLQMARERATSTLPTYGIASQQQPNVNERVDASTRSQSWWSF</sequence>
<dbReference type="InterPro" id="IPR013083">
    <property type="entry name" value="Znf_RING/FYVE/PHD"/>
</dbReference>
<gene>
    <name evidence="7" type="ORF">K402DRAFT_406051</name>
</gene>